<protein>
    <recommendedName>
        <fullName evidence="3">Jacalin-type lectin domain-containing protein</fullName>
    </recommendedName>
</protein>
<accession>A0A8J5IMY7</accession>
<dbReference type="EMBL" id="JAENGY010000989">
    <property type="protein sequence ID" value="KAG6953900.1"/>
    <property type="molecule type" value="Genomic_DNA"/>
</dbReference>
<sequence length="71" mass="7628">MRRCLLDSKPVGWALVREKFTTGPTNTISAGNPTKNIGNNAAPEGYQLGGFFGTSGKELDSVVAIWTRIES</sequence>
<reference evidence="1" key="1">
    <citation type="submission" date="2021-01" db="EMBL/GenBank/DDBJ databases">
        <title>Phytophthora aleatoria, a newly-described species from Pinus radiata is distinct from Phytophthora cactorum isolates based on comparative genomics.</title>
        <authorList>
            <person name="Mcdougal R."/>
            <person name="Panda P."/>
            <person name="Williams N."/>
            <person name="Studholme D.J."/>
        </authorList>
    </citation>
    <scope>NUCLEOTIDE SEQUENCE</scope>
    <source>
        <strain evidence="1">NZFS 4037</strain>
    </source>
</reference>
<evidence type="ECO:0000313" key="1">
    <source>
        <dbReference type="EMBL" id="KAG6953900.1"/>
    </source>
</evidence>
<comment type="caution">
    <text evidence="1">The sequence shown here is derived from an EMBL/GenBank/DDBJ whole genome shotgun (WGS) entry which is preliminary data.</text>
</comment>
<evidence type="ECO:0000313" key="2">
    <source>
        <dbReference type="Proteomes" id="UP000709295"/>
    </source>
</evidence>
<proteinExistence type="predicted"/>
<evidence type="ECO:0008006" key="3">
    <source>
        <dbReference type="Google" id="ProtNLM"/>
    </source>
</evidence>
<keyword evidence="2" id="KW-1185">Reference proteome</keyword>
<organism evidence="1 2">
    <name type="scientific">Phytophthora aleatoria</name>
    <dbReference type="NCBI Taxonomy" id="2496075"/>
    <lineage>
        <taxon>Eukaryota</taxon>
        <taxon>Sar</taxon>
        <taxon>Stramenopiles</taxon>
        <taxon>Oomycota</taxon>
        <taxon>Peronosporomycetes</taxon>
        <taxon>Peronosporales</taxon>
        <taxon>Peronosporaceae</taxon>
        <taxon>Phytophthora</taxon>
    </lineage>
</organism>
<dbReference type="AlphaFoldDB" id="A0A8J5IMY7"/>
<gene>
    <name evidence="1" type="ORF">JG688_00012598</name>
</gene>
<dbReference type="Proteomes" id="UP000709295">
    <property type="component" value="Unassembled WGS sequence"/>
</dbReference>
<name>A0A8J5IMY7_9STRA</name>